<dbReference type="PANTHER" id="PTHR35861">
    <property type="match status" value="1"/>
</dbReference>
<feature type="compositionally biased region" description="Pro residues" evidence="1">
    <location>
        <begin position="211"/>
        <end position="225"/>
    </location>
</feature>
<dbReference type="InterPro" id="IPR052042">
    <property type="entry name" value="Tail_sheath_structural"/>
</dbReference>
<comment type="caution">
    <text evidence="2">The sequence shown here is derived from an EMBL/GenBank/DDBJ whole genome shotgun (WGS) entry which is preliminary data.</text>
</comment>
<name>A0ABU3N6V0_9SPHN</name>
<reference evidence="2" key="1">
    <citation type="submission" date="2022-04" db="EMBL/GenBank/DDBJ databases">
        <title>Tomato heritable bacteria conferring resistance against bacterial wilt.</title>
        <authorList>
            <person name="Yin J."/>
        </authorList>
    </citation>
    <scope>NUCLEOTIDE SEQUENCE</scope>
    <source>
        <strain evidence="2">Cra20</strain>
    </source>
</reference>
<protein>
    <recommendedName>
        <fullName evidence="3">Phage tail protein</fullName>
    </recommendedName>
</protein>
<dbReference type="PANTHER" id="PTHR35861:SF1">
    <property type="entry name" value="PHAGE TAIL SHEATH PROTEIN"/>
    <property type="match status" value="1"/>
</dbReference>
<evidence type="ECO:0000313" key="2">
    <source>
        <dbReference type="EMBL" id="MDT8760259.1"/>
    </source>
</evidence>
<accession>A0ABU3N6V0</accession>
<feature type="region of interest" description="Disordered" evidence="1">
    <location>
        <begin position="210"/>
        <end position="230"/>
    </location>
</feature>
<proteinExistence type="predicted"/>
<evidence type="ECO:0000256" key="1">
    <source>
        <dbReference type="SAM" id="MobiDB-lite"/>
    </source>
</evidence>
<organism evidence="2">
    <name type="scientific">Sphingomonas psychrotolerans</name>
    <dbReference type="NCBI Taxonomy" id="1327635"/>
    <lineage>
        <taxon>Bacteria</taxon>
        <taxon>Pseudomonadati</taxon>
        <taxon>Pseudomonadota</taxon>
        <taxon>Alphaproteobacteria</taxon>
        <taxon>Sphingomonadales</taxon>
        <taxon>Sphingomonadaceae</taxon>
        <taxon>Sphingomonas</taxon>
    </lineage>
</organism>
<evidence type="ECO:0008006" key="3">
    <source>
        <dbReference type="Google" id="ProtNLM"/>
    </source>
</evidence>
<dbReference type="EMBL" id="JALMLT010000004">
    <property type="protein sequence ID" value="MDT8760259.1"/>
    <property type="molecule type" value="Genomic_DNA"/>
</dbReference>
<gene>
    <name evidence="2" type="ORF">MZO42_16280</name>
</gene>
<sequence>MPLPGITFTASQPQAPGLSSRADVAIFVGCVARRQAALPDATRDALKADGWTPTGVFKAAAARMDSLLGLPVPVESWSEFDALYAWDRRPRAPGSDQMVPCPLGLAVRRFFAEGGVKAYIVRTGDPIALDDAAAGPEAFTKAKRLLLAWKTSKPADAALRQPILAGLNGLGIPCDAADPATWTGAAVAYAIEDAALLLLPDLIDLCAGAPHPAPPPQEPPGPPEIFKPCAPAATDLAPEARVARPALLAPRLDSEGYATWARAIRFALDLLGRPKGPAHRRDLTLVSAMPLPLVAEGGFSDGEECWPLALLDRPALAGPGLRLLDEGAVGNARLQLAYPWIATSDSVDLPEGLESPEGALAAIVARSAIQRGAFRSAAGEPLRSATAIVPEIGASDLARGIPGKADWLGDRLSLFAVRRGRIELFSDSSMAPQRAWRPGGTSRLMGILLRASRTLGDDLVFEPSGPILWGRMRAALEALCDSLRALGAFAGRSRDESFTVSCDASTMTQGDIDNGRVVATLSFLPAQPIERVTVILQLIEAASEATREAA</sequence>